<dbReference type="Proteomes" id="UP001141806">
    <property type="component" value="Unassembled WGS sequence"/>
</dbReference>
<dbReference type="PIRSF" id="PIRSF002674">
    <property type="entry name" value="VSP"/>
    <property type="match status" value="1"/>
</dbReference>
<keyword evidence="2" id="KW-0325">Glycoprotein</keyword>
<evidence type="ECO:0000256" key="4">
    <source>
        <dbReference type="SAM" id="SignalP"/>
    </source>
</evidence>
<dbReference type="Gene3D" id="3.40.50.1000">
    <property type="entry name" value="HAD superfamily/HAD-like"/>
    <property type="match status" value="1"/>
</dbReference>
<dbReference type="NCBIfam" id="TIGR01675">
    <property type="entry name" value="plant-AP"/>
    <property type="match status" value="1"/>
</dbReference>
<dbReference type="PANTHER" id="PTHR31284">
    <property type="entry name" value="ACID PHOSPHATASE-LIKE PROTEIN"/>
    <property type="match status" value="1"/>
</dbReference>
<comment type="similarity">
    <text evidence="3">Belongs to the APS1/VSP family.</text>
</comment>
<keyword evidence="6" id="KW-1185">Reference proteome</keyword>
<dbReference type="InterPro" id="IPR010028">
    <property type="entry name" value="Acid_phosphatase_pln"/>
</dbReference>
<comment type="caution">
    <text evidence="5">The sequence shown here is derived from an EMBL/GenBank/DDBJ whole genome shotgun (WGS) entry which is preliminary data.</text>
</comment>
<dbReference type="InterPro" id="IPR005519">
    <property type="entry name" value="Acid_phosphat_B-like"/>
</dbReference>
<dbReference type="Pfam" id="PF03767">
    <property type="entry name" value="Acid_phosphat_B"/>
    <property type="match status" value="1"/>
</dbReference>
<dbReference type="InterPro" id="IPR023214">
    <property type="entry name" value="HAD_sf"/>
</dbReference>
<dbReference type="EMBL" id="JAMYWD010000005">
    <property type="protein sequence ID" value="KAJ4971079.1"/>
    <property type="molecule type" value="Genomic_DNA"/>
</dbReference>
<evidence type="ECO:0000313" key="6">
    <source>
        <dbReference type="Proteomes" id="UP001141806"/>
    </source>
</evidence>
<name>A0A9Q0KIY1_9MAGN</name>
<evidence type="ECO:0000256" key="2">
    <source>
        <dbReference type="ARBA" id="ARBA00023180"/>
    </source>
</evidence>
<proteinExistence type="inferred from homology"/>
<dbReference type="OrthoDB" id="59415at2759"/>
<dbReference type="InterPro" id="IPR036412">
    <property type="entry name" value="HAD-like_sf"/>
</dbReference>
<reference evidence="5" key="1">
    <citation type="journal article" date="2023" name="Plant J.">
        <title>The genome of the king protea, Protea cynaroides.</title>
        <authorList>
            <person name="Chang J."/>
            <person name="Duong T.A."/>
            <person name="Schoeman C."/>
            <person name="Ma X."/>
            <person name="Roodt D."/>
            <person name="Barker N."/>
            <person name="Li Z."/>
            <person name="Van de Peer Y."/>
            <person name="Mizrachi E."/>
        </authorList>
    </citation>
    <scope>NUCLEOTIDE SEQUENCE</scope>
    <source>
        <tissue evidence="5">Young leaves</tissue>
    </source>
</reference>
<evidence type="ECO:0000256" key="3">
    <source>
        <dbReference type="PIRNR" id="PIRNR002674"/>
    </source>
</evidence>
<evidence type="ECO:0000313" key="5">
    <source>
        <dbReference type="EMBL" id="KAJ4971079.1"/>
    </source>
</evidence>
<dbReference type="GO" id="GO:0003993">
    <property type="term" value="F:acid phosphatase activity"/>
    <property type="evidence" value="ECO:0007669"/>
    <property type="project" value="InterPro"/>
</dbReference>
<gene>
    <name evidence="5" type="ORF">NE237_004178</name>
</gene>
<dbReference type="SUPFAM" id="SSF56784">
    <property type="entry name" value="HAD-like"/>
    <property type="match status" value="1"/>
</dbReference>
<dbReference type="AlphaFoldDB" id="A0A9Q0KIY1"/>
<dbReference type="CDD" id="cd07535">
    <property type="entry name" value="HAD_VSP"/>
    <property type="match status" value="1"/>
</dbReference>
<organism evidence="5 6">
    <name type="scientific">Protea cynaroides</name>
    <dbReference type="NCBI Taxonomy" id="273540"/>
    <lineage>
        <taxon>Eukaryota</taxon>
        <taxon>Viridiplantae</taxon>
        <taxon>Streptophyta</taxon>
        <taxon>Embryophyta</taxon>
        <taxon>Tracheophyta</taxon>
        <taxon>Spermatophyta</taxon>
        <taxon>Magnoliopsida</taxon>
        <taxon>Proteales</taxon>
        <taxon>Proteaceae</taxon>
        <taxon>Protea</taxon>
    </lineage>
</organism>
<keyword evidence="1 4" id="KW-0732">Signal</keyword>
<feature type="signal peptide" evidence="4">
    <location>
        <begin position="1"/>
        <end position="21"/>
    </location>
</feature>
<sequence>MRMVWEVLVLMFLAICTKASGGGRLKASSRGCSEAAVDGMSYCLSWRFGVESNNVRWWRTVPPQCMHYLENYMLGGQYEKDLDLVIEEVSTYAAGIVLSDDGMDAWILDIDDTCLSNLIYYRDKRFGCDPYDPIAFKKWALKGGCSAVPAVLELFKKLVSSGFTVFLLTGRDEATLGEATMDNLHKQGYLGYKRLIMRSEAYKGQSAVVFKSEIRKELEGEGYRIWGNVGDQWSDLSGDCLGTRTFKLPNPMYFVP</sequence>
<accession>A0A9Q0KIY1</accession>
<dbReference type="InterPro" id="IPR014403">
    <property type="entry name" value="APS1/VSP"/>
</dbReference>
<dbReference type="PANTHER" id="PTHR31284:SF9">
    <property type="entry name" value="HAD SUPERFAMILY, SUBFAMILY IIIB ACID PHOSPHATASE"/>
    <property type="match status" value="1"/>
</dbReference>
<evidence type="ECO:0008006" key="7">
    <source>
        <dbReference type="Google" id="ProtNLM"/>
    </source>
</evidence>
<feature type="chain" id="PRO_5040318944" description="Acid phosphatase 1" evidence="4">
    <location>
        <begin position="22"/>
        <end position="256"/>
    </location>
</feature>
<evidence type="ECO:0000256" key="1">
    <source>
        <dbReference type="ARBA" id="ARBA00022729"/>
    </source>
</evidence>
<protein>
    <recommendedName>
        <fullName evidence="7">Acid phosphatase 1</fullName>
    </recommendedName>
</protein>